<comment type="caution">
    <text evidence="2">The sequence shown here is derived from an EMBL/GenBank/DDBJ whole genome shotgun (WGS) entry which is preliminary data.</text>
</comment>
<keyword evidence="3" id="KW-1185">Reference proteome</keyword>
<dbReference type="EMBL" id="JTKH01000013">
    <property type="protein sequence ID" value="KII78698.1"/>
    <property type="molecule type" value="Genomic_DNA"/>
</dbReference>
<evidence type="ECO:0000313" key="3">
    <source>
        <dbReference type="Proteomes" id="UP000031672"/>
    </source>
</evidence>
<organism evidence="2 3">
    <name type="scientific">Vibrio renipiscarius</name>
    <dbReference type="NCBI Taxonomy" id="1461322"/>
    <lineage>
        <taxon>Bacteria</taxon>
        <taxon>Pseudomonadati</taxon>
        <taxon>Pseudomonadota</taxon>
        <taxon>Gammaproteobacteria</taxon>
        <taxon>Vibrionales</taxon>
        <taxon>Vibrionaceae</taxon>
        <taxon>Vibrio</taxon>
    </lineage>
</organism>
<dbReference type="AlphaFoldDB" id="A0A0C2K9K3"/>
<evidence type="ECO:0000313" key="2">
    <source>
        <dbReference type="EMBL" id="KII78698.1"/>
    </source>
</evidence>
<accession>A0A0C2NSF9</accession>
<dbReference type="OrthoDB" id="4146344at2"/>
<dbReference type="InterPro" id="IPR044922">
    <property type="entry name" value="DUF2063_N_sf"/>
</dbReference>
<accession>A0A0C2K9K3</accession>
<evidence type="ECO:0000259" key="1">
    <source>
        <dbReference type="Pfam" id="PF09836"/>
    </source>
</evidence>
<proteinExistence type="predicted"/>
<sequence>MKLERLQQQFAKALHYQAEGEACGIISDSFSAEERMQIYRNNFIISLSEVLQATYPTVQALLGEECFLQIARQHVLNQPLSKGDVSDYGQHFDHTLQRFDAVMQAAPYCTEVARFEWALDLSQQCFANVEPVPLMPLAQLAQLPPEKHEDICFHLRPDAQLFASQYALFSLHHAVQNHEINDLNIHQPEQGVVITSSNGVAIGHPLVSHDFHLLQKLQKHTPLAEIEPQLLSSLNAMIELGVIAGFTLTSSDDVSENNY</sequence>
<dbReference type="InterPro" id="IPR018640">
    <property type="entry name" value="DUF2063"/>
</dbReference>
<dbReference type="RefSeq" id="WP_040989827.1">
    <property type="nucleotide sequence ID" value="NZ_JTKH01000013.1"/>
</dbReference>
<dbReference type="STRING" id="1461322.OJ16_09605"/>
<gene>
    <name evidence="2" type="ORF">OJ16_09605</name>
</gene>
<feature type="domain" description="Putative DNA-binding" evidence="1">
    <location>
        <begin position="6"/>
        <end position="92"/>
    </location>
</feature>
<name>A0A0C2K9K3_9VIBR</name>
<reference evidence="2 3" key="1">
    <citation type="submission" date="2014-11" db="EMBL/GenBank/DDBJ databases">
        <title>Draft Genome Sequence of Vibrio piscirenalis strains CECT 8603T and CECT 8604, two marine Gammaproteobacterium isolated from cultured gilthead sea bream (Sparus aurata).</title>
        <authorList>
            <person name="Arahal D.R."/>
            <person name="Rodrigo-Torres L."/>
            <person name="Lucena T."/>
            <person name="Pujalte M.J."/>
        </authorList>
    </citation>
    <scope>NUCLEOTIDE SEQUENCE [LARGE SCALE GENOMIC DNA]</scope>
    <source>
        <strain evidence="2 3">DCR 1-4-2</strain>
    </source>
</reference>
<dbReference type="Gene3D" id="1.10.150.690">
    <property type="entry name" value="DUF2063"/>
    <property type="match status" value="1"/>
</dbReference>
<protein>
    <recommendedName>
        <fullName evidence="1">Putative DNA-binding domain-containing protein</fullName>
    </recommendedName>
</protein>
<dbReference type="Proteomes" id="UP000031672">
    <property type="component" value="Unassembled WGS sequence"/>
</dbReference>
<dbReference type="Pfam" id="PF09836">
    <property type="entry name" value="DUF2063"/>
    <property type="match status" value="1"/>
</dbReference>